<comment type="caution">
    <text evidence="3">The sequence shown here is derived from an EMBL/GenBank/DDBJ whole genome shotgun (WGS) entry which is preliminary data.</text>
</comment>
<feature type="region of interest" description="Disordered" evidence="1">
    <location>
        <begin position="1"/>
        <end position="20"/>
    </location>
</feature>
<name>A0A644YT85_9ZZZZ</name>
<dbReference type="AlphaFoldDB" id="A0A644YT85"/>
<evidence type="ECO:0000259" key="2">
    <source>
        <dbReference type="Pfam" id="PF09918"/>
    </source>
</evidence>
<dbReference type="EMBL" id="VSSQ01006173">
    <property type="protein sequence ID" value="MPM31782.1"/>
    <property type="molecule type" value="Genomic_DNA"/>
</dbReference>
<dbReference type="PANTHER" id="PTHR40101">
    <property type="entry name" value="CONSERVED PROTEIN"/>
    <property type="match status" value="1"/>
</dbReference>
<reference evidence="3" key="1">
    <citation type="submission" date="2019-08" db="EMBL/GenBank/DDBJ databases">
        <authorList>
            <person name="Kucharzyk K."/>
            <person name="Murdoch R.W."/>
            <person name="Higgins S."/>
            <person name="Loffler F."/>
        </authorList>
    </citation>
    <scope>NUCLEOTIDE SEQUENCE</scope>
</reference>
<gene>
    <name evidence="3" type="ORF">SDC9_78339</name>
</gene>
<accession>A0A644YT85</accession>
<protein>
    <recommendedName>
        <fullName evidence="2">DUF2148 domain-containing protein</fullName>
    </recommendedName>
</protein>
<proteinExistence type="predicted"/>
<organism evidence="3">
    <name type="scientific">bioreactor metagenome</name>
    <dbReference type="NCBI Taxonomy" id="1076179"/>
    <lineage>
        <taxon>unclassified sequences</taxon>
        <taxon>metagenomes</taxon>
        <taxon>ecological metagenomes</taxon>
    </lineage>
</organism>
<dbReference type="Pfam" id="PF09918">
    <property type="entry name" value="DUF2148"/>
    <property type="match status" value="1"/>
</dbReference>
<dbReference type="PANTHER" id="PTHR40101:SF1">
    <property type="entry name" value="4FE-4S DOMAIN-CONTAINING PROTEIN"/>
    <property type="match status" value="1"/>
</dbReference>
<dbReference type="InterPro" id="IPR019224">
    <property type="entry name" value="DUF2148"/>
</dbReference>
<evidence type="ECO:0000313" key="3">
    <source>
        <dbReference type="EMBL" id="MPM31782.1"/>
    </source>
</evidence>
<sequence length="198" mass="21564">MEALKKQSSTAKEKLSAQNKSGIMSIKKPEEFLRNAVVDIAENMIIAAKTAPKGRGAERLAYLLITGNELKILSHKMEELSRDNNVPFLARDAVNLLNSDALVLIGAAYHPRNVQLCSHCGFTCDTKPENTPCAISMVDLGIAIGSAVNMASHYHVDNRVMYSIGLAAVELGLFPKEIRSAYGIPLSVSSKNIFFDRS</sequence>
<feature type="domain" description="DUF2148" evidence="2">
    <location>
        <begin position="132"/>
        <end position="197"/>
    </location>
</feature>
<evidence type="ECO:0000256" key="1">
    <source>
        <dbReference type="SAM" id="MobiDB-lite"/>
    </source>
</evidence>